<evidence type="ECO:0000313" key="2">
    <source>
        <dbReference type="EMBL" id="KAF6221890.1"/>
    </source>
</evidence>
<protein>
    <submittedName>
        <fullName evidence="2">Uncharacterized protein</fullName>
    </submittedName>
</protein>
<evidence type="ECO:0000313" key="3">
    <source>
        <dbReference type="Proteomes" id="UP000593566"/>
    </source>
</evidence>
<proteinExistence type="predicted"/>
<dbReference type="GeneID" id="59330272"/>
<gene>
    <name evidence="2" type="ORF">HO133_001858</name>
</gene>
<keyword evidence="3" id="KW-1185">Reference proteome</keyword>
<dbReference type="Proteomes" id="UP000593566">
    <property type="component" value="Unassembled WGS sequence"/>
</dbReference>
<feature type="region of interest" description="Disordered" evidence="1">
    <location>
        <begin position="1"/>
        <end position="23"/>
    </location>
</feature>
<organism evidence="2 3">
    <name type="scientific">Letharia lupina</name>
    <dbReference type="NCBI Taxonomy" id="560253"/>
    <lineage>
        <taxon>Eukaryota</taxon>
        <taxon>Fungi</taxon>
        <taxon>Dikarya</taxon>
        <taxon>Ascomycota</taxon>
        <taxon>Pezizomycotina</taxon>
        <taxon>Lecanoromycetes</taxon>
        <taxon>OSLEUM clade</taxon>
        <taxon>Lecanoromycetidae</taxon>
        <taxon>Lecanorales</taxon>
        <taxon>Lecanorineae</taxon>
        <taxon>Parmeliaceae</taxon>
        <taxon>Letharia</taxon>
    </lineage>
</organism>
<feature type="compositionally biased region" description="Gly residues" evidence="1">
    <location>
        <begin position="295"/>
        <end position="305"/>
    </location>
</feature>
<dbReference type="EMBL" id="JACCJB010000013">
    <property type="protein sequence ID" value="KAF6221890.1"/>
    <property type="molecule type" value="Genomic_DNA"/>
</dbReference>
<sequence length="313" mass="35334">MRTRGGGARATHKAQDEPAPRAPAPLKLKMGCHLAQVNWTKTHFETLKHTIMEFANDFLLENHTRGLSVTLKSVLGYWNQLVWNFYGERNPTCNKLESQAESPHFHEFCIKSGLLEDTWERDEADRGFRPSGRKVTPSENKRWPGVLIMETCPDLTTVTNDHREFLIPLIGLRALKHVLYKNFVRSVLEANLGLEITYSDMQLLWDAIVHKSYHFHDADDSEQSPSEQRKKRRQRSKRAHLLRPGPTSGLSSYAIAASQSGPAPDESPSQKPAVFTKAAVLRRSRMMQTKRSGEEGLGVRGGLAGRGVLKSDR</sequence>
<dbReference type="RefSeq" id="XP_037151325.1">
    <property type="nucleotide sequence ID" value="XM_037292786.1"/>
</dbReference>
<reference evidence="2 3" key="1">
    <citation type="journal article" date="2020" name="Genomics">
        <title>Complete, high-quality genomes from long-read metagenomic sequencing of two wolf lichen thalli reveals enigmatic genome architecture.</title>
        <authorList>
            <person name="McKenzie S.K."/>
            <person name="Walston R.F."/>
            <person name="Allen J.L."/>
        </authorList>
    </citation>
    <scope>NUCLEOTIDE SEQUENCE [LARGE SCALE GENOMIC DNA]</scope>
    <source>
        <strain evidence="2">WasteWater1</strain>
    </source>
</reference>
<dbReference type="AlphaFoldDB" id="A0A8H6CEG2"/>
<name>A0A8H6CEG2_9LECA</name>
<evidence type="ECO:0000256" key="1">
    <source>
        <dbReference type="SAM" id="MobiDB-lite"/>
    </source>
</evidence>
<accession>A0A8H6CEG2</accession>
<feature type="compositionally biased region" description="Basic residues" evidence="1">
    <location>
        <begin position="229"/>
        <end position="241"/>
    </location>
</feature>
<comment type="caution">
    <text evidence="2">The sequence shown here is derived from an EMBL/GenBank/DDBJ whole genome shotgun (WGS) entry which is preliminary data.</text>
</comment>
<feature type="region of interest" description="Disordered" evidence="1">
    <location>
        <begin position="216"/>
        <end position="313"/>
    </location>
</feature>